<accession>A0A2P1PP85</accession>
<dbReference type="EMBL" id="CP027860">
    <property type="protein sequence ID" value="AVP96654.1"/>
    <property type="molecule type" value="Genomic_DNA"/>
</dbReference>
<name>A0A2P1PP85_9GAMM</name>
<reference evidence="2 3" key="2">
    <citation type="submission" date="2018-03" db="EMBL/GenBank/DDBJ databases">
        <authorList>
            <person name="Keele B.F."/>
        </authorList>
    </citation>
    <scope>NUCLEOTIDE SEQUENCE [LARGE SCALE GENOMIC DNA]</scope>
    <source>
        <strain evidence="2 3">D13</strain>
    </source>
</reference>
<feature type="transmembrane region" description="Helical" evidence="1">
    <location>
        <begin position="98"/>
        <end position="115"/>
    </location>
</feature>
<keyword evidence="3" id="KW-1185">Reference proteome</keyword>
<gene>
    <name evidence="2" type="ORF">C7S18_05295</name>
</gene>
<keyword evidence="1" id="KW-0812">Transmembrane</keyword>
<protein>
    <recommendedName>
        <fullName evidence="4">DUF2306 domain-containing protein</fullName>
    </recommendedName>
</protein>
<feature type="transmembrane region" description="Helical" evidence="1">
    <location>
        <begin position="39"/>
        <end position="60"/>
    </location>
</feature>
<dbReference type="Proteomes" id="UP000241074">
    <property type="component" value="Chromosome"/>
</dbReference>
<dbReference type="AlphaFoldDB" id="A0A2P1PP85"/>
<proteinExistence type="predicted"/>
<dbReference type="OrthoDB" id="6385003at2"/>
<evidence type="ECO:0008006" key="4">
    <source>
        <dbReference type="Google" id="ProtNLM"/>
    </source>
</evidence>
<feature type="transmembrane region" description="Helical" evidence="1">
    <location>
        <begin position="6"/>
        <end position="27"/>
    </location>
</feature>
<dbReference type="InterPro" id="IPR018750">
    <property type="entry name" value="DUF2306_membrane"/>
</dbReference>
<keyword evidence="1" id="KW-1133">Transmembrane helix</keyword>
<organism evidence="2 3">
    <name type="scientific">Ahniella affigens</name>
    <dbReference type="NCBI Taxonomy" id="2021234"/>
    <lineage>
        <taxon>Bacteria</taxon>
        <taxon>Pseudomonadati</taxon>
        <taxon>Pseudomonadota</taxon>
        <taxon>Gammaproteobacteria</taxon>
        <taxon>Lysobacterales</taxon>
        <taxon>Rhodanobacteraceae</taxon>
        <taxon>Ahniella</taxon>
    </lineage>
</organism>
<reference evidence="2 3" key="1">
    <citation type="submission" date="2018-03" db="EMBL/GenBank/DDBJ databases">
        <title>Ahniella affigens gen. nov., sp. nov., a gammaproteobacterium isolated from sandy soil near a stream.</title>
        <authorList>
            <person name="Ko Y."/>
            <person name="Kim J.-H."/>
        </authorList>
    </citation>
    <scope>NUCLEOTIDE SEQUENCE [LARGE SCALE GENOMIC DNA]</scope>
    <source>
        <strain evidence="2 3">D13</strain>
    </source>
</reference>
<sequence length="183" mass="19891">MLVIHSPLGALHLIAALAAVILGAIVFRSRKATRWHRRVGYGYAATMLATNVSALCIFGLSGTFNMLHGFAILSLSSLAFGMMPVLRGRPEGIRFDQHLKFMSWSYIGLIAALVAESATRIGMPILVANGYTPRPWFWALVGLASFLVAGVGALILRRQEPGLQRYRPRPRANRGETVDAASS</sequence>
<dbReference type="KEGG" id="xba:C7S18_05295"/>
<dbReference type="Pfam" id="PF10067">
    <property type="entry name" value="DUF2306"/>
    <property type="match status" value="1"/>
</dbReference>
<keyword evidence="1" id="KW-0472">Membrane</keyword>
<evidence type="ECO:0000313" key="2">
    <source>
        <dbReference type="EMBL" id="AVP96654.1"/>
    </source>
</evidence>
<feature type="transmembrane region" description="Helical" evidence="1">
    <location>
        <begin position="66"/>
        <end position="86"/>
    </location>
</feature>
<evidence type="ECO:0000313" key="3">
    <source>
        <dbReference type="Proteomes" id="UP000241074"/>
    </source>
</evidence>
<feature type="transmembrane region" description="Helical" evidence="1">
    <location>
        <begin position="135"/>
        <end position="156"/>
    </location>
</feature>
<evidence type="ECO:0000256" key="1">
    <source>
        <dbReference type="SAM" id="Phobius"/>
    </source>
</evidence>